<evidence type="ECO:0000313" key="7">
    <source>
        <dbReference type="Proteomes" id="UP001187192"/>
    </source>
</evidence>
<dbReference type="GO" id="GO:0006952">
    <property type="term" value="P:defense response"/>
    <property type="evidence" value="ECO:0007669"/>
    <property type="project" value="UniProtKB-KW"/>
</dbReference>
<dbReference type="GO" id="GO:0005737">
    <property type="term" value="C:cytoplasm"/>
    <property type="evidence" value="ECO:0007669"/>
    <property type="project" value="TreeGrafter"/>
</dbReference>
<name>A0AA87ZJZ4_FICCA</name>
<dbReference type="AlphaFoldDB" id="A0AA87ZJZ4"/>
<comment type="similarity">
    <text evidence="1 4">Belongs to the BetVI family.</text>
</comment>
<feature type="domain" description="Bet v I/Major latex protein" evidence="5">
    <location>
        <begin position="1"/>
        <end position="154"/>
    </location>
</feature>
<accession>A0AA87ZJZ4</accession>
<dbReference type="InterPro" id="IPR024949">
    <property type="entry name" value="Bet_v_I_allergen"/>
</dbReference>
<dbReference type="InterPro" id="IPR050279">
    <property type="entry name" value="Plant_def-hormone_signal"/>
</dbReference>
<dbReference type="PRINTS" id="PR00634">
    <property type="entry name" value="BETALLERGEN"/>
</dbReference>
<sequence length="160" mass="17539">MGVFTYENEFTSTIPPARLFKAFLLDGDNIIPKIAPQAVKHVEILEGDGGPGTIKKVTFGEGNKFTYVKQRVDKVDQDNFTYGHSLIEGDVLMGKIEKISTETKLVASPDGGSIVKATNTYYTIGDAEIDEKHVKIGKEKAVGLFKIVEGYLHANPDAYN</sequence>
<gene>
    <name evidence="6" type="ORF">TIFTF001_051453</name>
</gene>
<dbReference type="GO" id="GO:0009738">
    <property type="term" value="P:abscisic acid-activated signaling pathway"/>
    <property type="evidence" value="ECO:0007669"/>
    <property type="project" value="InterPro"/>
</dbReference>
<dbReference type="GO" id="GO:0004864">
    <property type="term" value="F:protein phosphatase inhibitor activity"/>
    <property type="evidence" value="ECO:0007669"/>
    <property type="project" value="InterPro"/>
</dbReference>
<keyword evidence="2 4" id="KW-0611">Plant defense</keyword>
<dbReference type="Gene3D" id="3.30.530.20">
    <property type="match status" value="1"/>
</dbReference>
<evidence type="ECO:0000256" key="4">
    <source>
        <dbReference type="RuleBase" id="RU000409"/>
    </source>
</evidence>
<dbReference type="EMBL" id="BTGU01009553">
    <property type="protein sequence ID" value="GMN25611.1"/>
    <property type="molecule type" value="Genomic_DNA"/>
</dbReference>
<dbReference type="PROSITE" id="PS00451">
    <property type="entry name" value="PATHOGENESIS_BETVI"/>
    <property type="match status" value="1"/>
</dbReference>
<organism evidence="6 7">
    <name type="scientific">Ficus carica</name>
    <name type="common">Common fig</name>
    <dbReference type="NCBI Taxonomy" id="3494"/>
    <lineage>
        <taxon>Eukaryota</taxon>
        <taxon>Viridiplantae</taxon>
        <taxon>Streptophyta</taxon>
        <taxon>Embryophyta</taxon>
        <taxon>Tracheophyta</taxon>
        <taxon>Spermatophyta</taxon>
        <taxon>Magnoliopsida</taxon>
        <taxon>eudicotyledons</taxon>
        <taxon>Gunneridae</taxon>
        <taxon>Pentapetalae</taxon>
        <taxon>rosids</taxon>
        <taxon>fabids</taxon>
        <taxon>Rosales</taxon>
        <taxon>Moraceae</taxon>
        <taxon>Ficeae</taxon>
        <taxon>Ficus</taxon>
    </lineage>
</organism>
<dbReference type="GO" id="GO:0005634">
    <property type="term" value="C:nucleus"/>
    <property type="evidence" value="ECO:0007669"/>
    <property type="project" value="TreeGrafter"/>
</dbReference>
<dbReference type="Proteomes" id="UP001187192">
    <property type="component" value="Unassembled WGS sequence"/>
</dbReference>
<dbReference type="FunFam" id="3.30.530.20:FF:000007">
    <property type="entry name" value="Major pollen allergen Bet v 1-A"/>
    <property type="match status" value="1"/>
</dbReference>
<evidence type="ECO:0000256" key="3">
    <source>
        <dbReference type="ARBA" id="ARBA00023265"/>
    </source>
</evidence>
<keyword evidence="3 4" id="KW-0568">Pathogenesis-related protein</keyword>
<dbReference type="PANTHER" id="PTHR31213">
    <property type="entry name" value="OS08G0374000 PROTEIN-RELATED"/>
    <property type="match status" value="1"/>
</dbReference>
<evidence type="ECO:0000256" key="1">
    <source>
        <dbReference type="ARBA" id="ARBA00009744"/>
    </source>
</evidence>
<dbReference type="Pfam" id="PF00407">
    <property type="entry name" value="Bet_v_1"/>
    <property type="match status" value="1"/>
</dbReference>
<dbReference type="GO" id="GO:0038023">
    <property type="term" value="F:signaling receptor activity"/>
    <property type="evidence" value="ECO:0007669"/>
    <property type="project" value="InterPro"/>
</dbReference>
<evidence type="ECO:0000256" key="2">
    <source>
        <dbReference type="ARBA" id="ARBA00022821"/>
    </source>
</evidence>
<reference evidence="6" key="1">
    <citation type="submission" date="2023-07" db="EMBL/GenBank/DDBJ databases">
        <title>draft genome sequence of fig (Ficus carica).</title>
        <authorList>
            <person name="Takahashi T."/>
            <person name="Nishimura K."/>
        </authorList>
    </citation>
    <scope>NUCLEOTIDE SEQUENCE</scope>
</reference>
<proteinExistence type="inferred from homology"/>
<dbReference type="GO" id="GO:0010427">
    <property type="term" value="F:abscisic acid binding"/>
    <property type="evidence" value="ECO:0007669"/>
    <property type="project" value="InterPro"/>
</dbReference>
<dbReference type="InterPro" id="IPR023393">
    <property type="entry name" value="START-like_dom_sf"/>
</dbReference>
<comment type="caution">
    <text evidence="6">The sequence shown here is derived from an EMBL/GenBank/DDBJ whole genome shotgun (WGS) entry which is preliminary data.</text>
</comment>
<dbReference type="CDD" id="cd07816">
    <property type="entry name" value="Bet_v1-like"/>
    <property type="match status" value="1"/>
</dbReference>
<evidence type="ECO:0000259" key="5">
    <source>
        <dbReference type="Pfam" id="PF00407"/>
    </source>
</evidence>
<dbReference type="SUPFAM" id="SSF55961">
    <property type="entry name" value="Bet v1-like"/>
    <property type="match status" value="1"/>
</dbReference>
<protein>
    <recommendedName>
        <fullName evidence="5">Bet v I/Major latex protein domain-containing protein</fullName>
    </recommendedName>
</protein>
<evidence type="ECO:0000313" key="6">
    <source>
        <dbReference type="EMBL" id="GMN25611.1"/>
    </source>
</evidence>
<dbReference type="InterPro" id="IPR000916">
    <property type="entry name" value="Bet_v_I/MLP"/>
</dbReference>
<keyword evidence="7" id="KW-1185">Reference proteome</keyword>
<dbReference type="PANTHER" id="PTHR31213:SF55">
    <property type="entry name" value="STRESS-INDUCED PROTEIN SAM22"/>
    <property type="match status" value="1"/>
</dbReference>